<feature type="compositionally biased region" description="Pro residues" evidence="5">
    <location>
        <begin position="1127"/>
        <end position="1138"/>
    </location>
</feature>
<feature type="compositionally biased region" description="Pro residues" evidence="5">
    <location>
        <begin position="1146"/>
        <end position="1156"/>
    </location>
</feature>
<feature type="compositionally biased region" description="Basic residues" evidence="5">
    <location>
        <begin position="904"/>
        <end position="924"/>
    </location>
</feature>
<feature type="region of interest" description="Disordered" evidence="5">
    <location>
        <begin position="567"/>
        <end position="603"/>
    </location>
</feature>
<dbReference type="InterPro" id="IPR036575">
    <property type="entry name" value="TFIIS_cen_dom_sf"/>
</dbReference>
<feature type="compositionally biased region" description="Pro residues" evidence="5">
    <location>
        <begin position="1259"/>
        <end position="1269"/>
    </location>
</feature>
<evidence type="ECO:0000256" key="4">
    <source>
        <dbReference type="ARBA" id="ARBA00023242"/>
    </source>
</evidence>
<dbReference type="Pfam" id="PF07500">
    <property type="entry name" value="TFIIS_M"/>
    <property type="match status" value="1"/>
</dbReference>
<proteinExistence type="predicted"/>
<feature type="compositionally biased region" description="Low complexity" evidence="5">
    <location>
        <begin position="271"/>
        <end position="280"/>
    </location>
</feature>
<feature type="region of interest" description="Disordered" evidence="5">
    <location>
        <begin position="618"/>
        <end position="684"/>
    </location>
</feature>
<dbReference type="GO" id="GO:0006351">
    <property type="term" value="P:DNA-templated transcription"/>
    <property type="evidence" value="ECO:0007669"/>
    <property type="project" value="InterPro"/>
</dbReference>
<organism evidence="8 9">
    <name type="scientific">Chlamydomonas incerta</name>
    <dbReference type="NCBI Taxonomy" id="51695"/>
    <lineage>
        <taxon>Eukaryota</taxon>
        <taxon>Viridiplantae</taxon>
        <taxon>Chlorophyta</taxon>
        <taxon>core chlorophytes</taxon>
        <taxon>Chlorophyceae</taxon>
        <taxon>CS clade</taxon>
        <taxon>Chlamydomonadales</taxon>
        <taxon>Chlamydomonadaceae</taxon>
        <taxon>Chlamydomonas</taxon>
    </lineage>
</organism>
<dbReference type="PROSITE" id="PS51321">
    <property type="entry name" value="TFIIS_CENTRAL"/>
    <property type="match status" value="1"/>
</dbReference>
<dbReference type="PROSITE" id="PS50304">
    <property type="entry name" value="TUDOR"/>
    <property type="match status" value="1"/>
</dbReference>
<feature type="region of interest" description="Disordered" evidence="5">
    <location>
        <begin position="887"/>
        <end position="927"/>
    </location>
</feature>
<evidence type="ECO:0000313" key="9">
    <source>
        <dbReference type="Proteomes" id="UP000650467"/>
    </source>
</evidence>
<feature type="compositionally biased region" description="Low complexity" evidence="5">
    <location>
        <begin position="1095"/>
        <end position="1108"/>
    </location>
</feature>
<keyword evidence="9" id="KW-1185">Reference proteome</keyword>
<evidence type="ECO:0000256" key="5">
    <source>
        <dbReference type="SAM" id="MobiDB-lite"/>
    </source>
</evidence>
<dbReference type="Gene3D" id="1.10.472.30">
    <property type="entry name" value="Transcription elongation factor S-II, central domain"/>
    <property type="match status" value="1"/>
</dbReference>
<feature type="region of interest" description="Disordered" evidence="5">
    <location>
        <begin position="135"/>
        <end position="207"/>
    </location>
</feature>
<dbReference type="Gene3D" id="2.30.30.140">
    <property type="match status" value="1"/>
</dbReference>
<dbReference type="GO" id="GO:0008270">
    <property type="term" value="F:zinc ion binding"/>
    <property type="evidence" value="ECO:0007669"/>
    <property type="project" value="UniProtKB-KW"/>
</dbReference>
<feature type="domain" description="Tudor" evidence="6">
    <location>
        <begin position="53"/>
        <end position="115"/>
    </location>
</feature>
<dbReference type="SUPFAM" id="SSF46942">
    <property type="entry name" value="Elongation factor TFIIS domain 2"/>
    <property type="match status" value="1"/>
</dbReference>
<evidence type="ECO:0000259" key="6">
    <source>
        <dbReference type="PROSITE" id="PS50304"/>
    </source>
</evidence>
<dbReference type="InterPro" id="IPR002999">
    <property type="entry name" value="Tudor"/>
</dbReference>
<dbReference type="InterPro" id="IPR003618">
    <property type="entry name" value="TFIIS_cen_dom"/>
</dbReference>
<evidence type="ECO:0008006" key="10">
    <source>
        <dbReference type="Google" id="ProtNLM"/>
    </source>
</evidence>
<feature type="region of interest" description="Disordered" evidence="5">
    <location>
        <begin position="975"/>
        <end position="996"/>
    </location>
</feature>
<feature type="compositionally biased region" description="Basic and acidic residues" evidence="5">
    <location>
        <begin position="162"/>
        <end position="172"/>
    </location>
</feature>
<dbReference type="Proteomes" id="UP000650467">
    <property type="component" value="Unassembled WGS sequence"/>
</dbReference>
<feature type="compositionally biased region" description="Gly residues" evidence="5">
    <location>
        <begin position="1332"/>
        <end position="1341"/>
    </location>
</feature>
<feature type="compositionally biased region" description="Low complexity" evidence="5">
    <location>
        <begin position="975"/>
        <end position="991"/>
    </location>
</feature>
<feature type="region of interest" description="Disordered" evidence="5">
    <location>
        <begin position="1095"/>
        <end position="1377"/>
    </location>
</feature>
<gene>
    <name evidence="8" type="ORF">HXX76_013294</name>
</gene>
<feature type="compositionally biased region" description="Gly residues" evidence="5">
    <location>
        <begin position="1306"/>
        <end position="1324"/>
    </location>
</feature>
<feature type="compositionally biased region" description="Pro residues" evidence="5">
    <location>
        <begin position="234"/>
        <end position="246"/>
    </location>
</feature>
<keyword evidence="1" id="KW-0479">Metal-binding</keyword>
<protein>
    <recommendedName>
        <fullName evidence="10">TFIIS central domain-containing protein</fullName>
    </recommendedName>
</protein>
<feature type="compositionally biased region" description="Low complexity" evidence="5">
    <location>
        <begin position="1117"/>
        <end position="1126"/>
    </location>
</feature>
<dbReference type="EMBL" id="JAEHOC010000051">
    <property type="protein sequence ID" value="KAG2425920.1"/>
    <property type="molecule type" value="Genomic_DNA"/>
</dbReference>
<feature type="compositionally biased region" description="Pro residues" evidence="5">
    <location>
        <begin position="1281"/>
        <end position="1294"/>
    </location>
</feature>
<feature type="region of interest" description="Disordered" evidence="5">
    <location>
        <begin position="505"/>
        <end position="540"/>
    </location>
</feature>
<keyword evidence="4" id="KW-0539">Nucleus</keyword>
<dbReference type="PANTHER" id="PTHR11477">
    <property type="entry name" value="TRANSCRIPTION FACTOR S-II ZINC FINGER DOMAIN-CONTAINING PROTEIN"/>
    <property type="match status" value="1"/>
</dbReference>
<name>A0A835VS99_CHLIN</name>
<evidence type="ECO:0000256" key="2">
    <source>
        <dbReference type="ARBA" id="ARBA00022771"/>
    </source>
</evidence>
<dbReference type="SMART" id="SM00510">
    <property type="entry name" value="TFS2M"/>
    <property type="match status" value="1"/>
</dbReference>
<reference evidence="8" key="1">
    <citation type="journal article" date="2020" name="bioRxiv">
        <title>Comparative genomics of Chlamydomonas.</title>
        <authorList>
            <person name="Craig R.J."/>
            <person name="Hasan A.R."/>
            <person name="Ness R.W."/>
            <person name="Keightley P.D."/>
        </authorList>
    </citation>
    <scope>NUCLEOTIDE SEQUENCE</scope>
    <source>
        <strain evidence="8">SAG 7.73</strain>
    </source>
</reference>
<feature type="region of interest" description="Disordered" evidence="5">
    <location>
        <begin position="227"/>
        <end position="284"/>
    </location>
</feature>
<dbReference type="GO" id="GO:0005634">
    <property type="term" value="C:nucleus"/>
    <property type="evidence" value="ECO:0007669"/>
    <property type="project" value="TreeGrafter"/>
</dbReference>
<dbReference type="SUPFAM" id="SSF63748">
    <property type="entry name" value="Tudor/PWWP/MBT"/>
    <property type="match status" value="1"/>
</dbReference>
<evidence type="ECO:0000256" key="1">
    <source>
        <dbReference type="ARBA" id="ARBA00022723"/>
    </source>
</evidence>
<dbReference type="OrthoDB" id="44867at2759"/>
<evidence type="ECO:0000313" key="8">
    <source>
        <dbReference type="EMBL" id="KAG2425920.1"/>
    </source>
</evidence>
<dbReference type="PANTHER" id="PTHR11477:SF0">
    <property type="entry name" value="IP08861P-RELATED"/>
    <property type="match status" value="1"/>
</dbReference>
<feature type="compositionally biased region" description="Acidic residues" evidence="5">
    <location>
        <begin position="140"/>
        <end position="161"/>
    </location>
</feature>
<evidence type="ECO:0000259" key="7">
    <source>
        <dbReference type="PROSITE" id="PS51321"/>
    </source>
</evidence>
<accession>A0A835VS99</accession>
<feature type="domain" description="TFIIS central" evidence="7">
    <location>
        <begin position="285"/>
        <end position="408"/>
    </location>
</feature>
<keyword evidence="2" id="KW-0863">Zinc-finger</keyword>
<evidence type="ECO:0000256" key="3">
    <source>
        <dbReference type="ARBA" id="ARBA00022833"/>
    </source>
</evidence>
<keyword evidence="3" id="KW-0862">Zinc</keyword>
<feature type="compositionally biased region" description="Pro residues" evidence="5">
    <location>
        <begin position="1220"/>
        <end position="1234"/>
    </location>
</feature>
<comment type="caution">
    <text evidence="8">The sequence shown here is derived from an EMBL/GenBank/DDBJ whole genome shotgun (WGS) entry which is preliminary data.</text>
</comment>
<sequence length="1377" mass="141479">MAQRERRSTAGRPPAKYAESDEYYDSLSLAGTRSRDRPLRQVYRLLKHKDIRKDLVGQEVHVYWPEDQQWYRATVEEVSTQQPEPTAYLHYPDTDEYEDVDLNEVIESQQIAVIEGRSLYAKLKRDEIPVNVSERLTAVYEDDDEDKSSEPGSDGEQESEDGEPRILRDQHKQVQRGKRLRDSMLDRPGSAKKPTPGGDGSGVAGGDADMAEAEAFKNNLINALMHNISGGPGSHPPGMIPTPGSQPPMLMIPTPGVTGPGSARGALKQQSSLPSASSVSADEEVRAKVREQLGQALQRAMDELKAEGYTEALPVPTEVAAEVELELFRLHESSVSKDYKAKFRSLAFNLKDNANPELRARVLRRELVPATLVTLGPAELARKELSEWRKKREEEAAKAVFLDAETAAKYSTAAAAALAQSRLRAKDDEVPVAKPTASPERRVDQAQDDAAAGGGDAGISLTRLGSDGGAALAAPATAAGEPGVQRRISSGLPRLDSANASISISAGGVDAGLPSPDLVRRTSITSSLPPGPTAGSGGAAVASDATAQAVTGPSPAKRTVLRAALPAAPVAGDETPPRADDAGDAPYDPDLGFDGDAPYDPEAQHDVGEAAEAGADDLPVYEPFDPAAAPVPVQPPGSRTAGSAPSVASLRAAPAAGAGGGGPGGFLPERQTSLPSPTPSPATAVSDLAPVIQRQLPGDGAPIDAPLDVVGDMMWTGVLRVPGATSDQLVAVEVSYLGGSGRLAHMLRCADPAWELVVKGQVKLSRVEQFFEELRRSRSRTITLALVRPASPEAAAAAGVSEQAAAAAAMGGGMAEFVAAHRSRTGLATPQGGLEAYLVTRGSLASRLIKTARMVCAPHQLALLPEDIADDQLLLAMVHPKSWEPPPHVIANLAGGAPPQPLSHHGHQHSHHGHHDTHHHHHHPAMPPHLDMAALAQLPLGGGGVVPSPGVMPHVIPSAMGGAPAAADPRLQHAAGTAGSAPMGPGGPAAADNLPPLGSGAGDGAVAGGSVPIDLGALSDLAAALGIPGGGEAAGAHAAPPPMVAAPLQQQQQQQLVTMVMQNPDGTLAIVAVPQGQAPPVAPVPSPAPMGMPAAGPMPGMAPAQAPAGLGMDVPSPFGGPDHAAGGPPPGYYPPPSGPHHEAPPQDGPYGPPPGSYDPRGGPNGPPPGPYSDPRGAPLHHGGGGGGAYPPHAPPDSYYGSGPPPHHPHAGYYREGSDPGGPPPSYAHRPPPPSRVGGGSGYPTPGGRDGPPPDDRHYPPPYRGAPPPGGLHDHYDSYHGGPPPPGGSRGPPPSRGGWGEAPEGPPGGRWGGSRGGGRGGGRGRGGPDEPRGGGYGGGYGDRGGRGAPDDRGYGGRGGRDRDWGGGGWDRGRDRDRR</sequence>
<feature type="region of interest" description="Disordered" evidence="5">
    <location>
        <begin position="424"/>
        <end position="459"/>
    </location>
</feature>
<feature type="compositionally biased region" description="Basic and acidic residues" evidence="5">
    <location>
        <begin position="1342"/>
        <end position="1377"/>
    </location>
</feature>